<dbReference type="EMBL" id="JBEFLD010000007">
    <property type="protein sequence ID" value="MEQ6291892.1"/>
    <property type="molecule type" value="Genomic_DNA"/>
</dbReference>
<evidence type="ECO:0000313" key="2">
    <source>
        <dbReference type="EMBL" id="MEQ6291892.1"/>
    </source>
</evidence>
<protein>
    <recommendedName>
        <fullName evidence="4">Transposase</fullName>
    </recommendedName>
</protein>
<sequence>SCSASVWLARHLHLSVIRFVKERADFVSLRRQQRRRTIPSQPNPVNTRQRRKPDKIDKSLILKDHKMQKRLAAANLFAVHAV</sequence>
<feature type="region of interest" description="Disordered" evidence="1">
    <location>
        <begin position="31"/>
        <end position="54"/>
    </location>
</feature>
<gene>
    <name evidence="2" type="ORF">ABNW52_14835</name>
</gene>
<comment type="caution">
    <text evidence="2">The sequence shown here is derived from an EMBL/GenBank/DDBJ whole genome shotgun (WGS) entry which is preliminary data.</text>
</comment>
<evidence type="ECO:0000313" key="3">
    <source>
        <dbReference type="Proteomes" id="UP001433638"/>
    </source>
</evidence>
<evidence type="ECO:0000256" key="1">
    <source>
        <dbReference type="SAM" id="MobiDB-lite"/>
    </source>
</evidence>
<feature type="non-terminal residue" evidence="2">
    <location>
        <position position="1"/>
    </location>
</feature>
<keyword evidence="3" id="KW-1185">Reference proteome</keyword>
<evidence type="ECO:0008006" key="4">
    <source>
        <dbReference type="Google" id="ProtNLM"/>
    </source>
</evidence>
<feature type="compositionally biased region" description="Polar residues" evidence="1">
    <location>
        <begin position="38"/>
        <end position="47"/>
    </location>
</feature>
<proteinExistence type="predicted"/>
<name>A0ABV1M6P1_9NEIS</name>
<organism evidence="2 3">
    <name type="scientific">Vogesella oryzagri</name>
    <dbReference type="NCBI Taxonomy" id="3160864"/>
    <lineage>
        <taxon>Bacteria</taxon>
        <taxon>Pseudomonadati</taxon>
        <taxon>Pseudomonadota</taxon>
        <taxon>Betaproteobacteria</taxon>
        <taxon>Neisseriales</taxon>
        <taxon>Chromobacteriaceae</taxon>
        <taxon>Vogesella</taxon>
    </lineage>
</organism>
<accession>A0ABV1M6P1</accession>
<dbReference type="RefSeq" id="WP_349589374.1">
    <property type="nucleotide sequence ID" value="NZ_JBEFLD010000007.1"/>
</dbReference>
<reference evidence="2" key="1">
    <citation type="submission" date="2024-06" db="EMBL/GenBank/DDBJ databases">
        <title>Genome sequence of Vogesella sp. MAHUQ-64.</title>
        <authorList>
            <person name="Huq M.A."/>
        </authorList>
    </citation>
    <scope>NUCLEOTIDE SEQUENCE</scope>
    <source>
        <strain evidence="2">MAHUQ-64</strain>
    </source>
</reference>
<dbReference type="Proteomes" id="UP001433638">
    <property type="component" value="Unassembled WGS sequence"/>
</dbReference>